<evidence type="ECO:0000256" key="1">
    <source>
        <dbReference type="ARBA" id="ARBA00009353"/>
    </source>
</evidence>
<proteinExistence type="inferred from homology"/>
<dbReference type="InterPro" id="IPR001509">
    <property type="entry name" value="Epimerase_deHydtase"/>
</dbReference>
<evidence type="ECO:0000259" key="2">
    <source>
        <dbReference type="Pfam" id="PF01370"/>
    </source>
</evidence>
<dbReference type="InterPro" id="IPR010099">
    <property type="entry name" value="SDR39U1"/>
</dbReference>
<comment type="caution">
    <text evidence="4">The sequence shown here is derived from an EMBL/GenBank/DDBJ whole genome shotgun (WGS) entry which is preliminary data.</text>
</comment>
<dbReference type="NCBIfam" id="TIGR01777">
    <property type="entry name" value="yfcH"/>
    <property type="match status" value="1"/>
</dbReference>
<dbReference type="Proteomes" id="UP000253999">
    <property type="component" value="Unassembled WGS sequence"/>
</dbReference>
<dbReference type="PANTHER" id="PTHR11092">
    <property type="entry name" value="SUGAR NUCLEOTIDE EPIMERASE RELATED"/>
    <property type="match status" value="1"/>
</dbReference>
<comment type="similarity">
    <text evidence="1">Belongs to the NAD(P)-dependent epimerase/dehydratase family. SDR39U1 subfamily.</text>
</comment>
<evidence type="ECO:0000313" key="5">
    <source>
        <dbReference type="Proteomes" id="UP000253999"/>
    </source>
</evidence>
<gene>
    <name evidence="4" type="ORF">DPV98_04575</name>
</gene>
<dbReference type="Pfam" id="PF08338">
    <property type="entry name" value="DUF1731"/>
    <property type="match status" value="1"/>
</dbReference>
<dbReference type="InterPro" id="IPR013549">
    <property type="entry name" value="DUF1731"/>
</dbReference>
<dbReference type="RefSeq" id="WP_111312823.1">
    <property type="nucleotide sequence ID" value="NZ_CAUPAH010000008.1"/>
</dbReference>
<reference evidence="4 5" key="1">
    <citation type="submission" date="2018-05" db="EMBL/GenBank/DDBJ databases">
        <title>Draft Genome Sequences for a Diverse set of 7 Haemophilus Species.</title>
        <authorList>
            <person name="Nichols M."/>
            <person name="Topaz N."/>
            <person name="Wang X."/>
            <person name="Wang X."/>
            <person name="Boxrud D."/>
        </authorList>
    </citation>
    <scope>NUCLEOTIDE SEQUENCE [LARGE SCALE GENOMIC DNA]</scope>
    <source>
        <strain evidence="4 5">C2010039593</strain>
    </source>
</reference>
<protein>
    <submittedName>
        <fullName evidence="4">TIGR01777 family protein</fullName>
    </submittedName>
</protein>
<accession>A0A369ZGP2</accession>
<dbReference type="AlphaFoldDB" id="A0A369ZGP2"/>
<dbReference type="Pfam" id="PF01370">
    <property type="entry name" value="Epimerase"/>
    <property type="match status" value="1"/>
</dbReference>
<dbReference type="STRING" id="735.B0185_07455"/>
<feature type="domain" description="DUF1731" evidence="3">
    <location>
        <begin position="246"/>
        <end position="286"/>
    </location>
</feature>
<name>A0A369ZGP2_HAEPH</name>
<feature type="domain" description="NAD-dependent epimerase/dehydratase" evidence="2">
    <location>
        <begin position="3"/>
        <end position="213"/>
    </location>
</feature>
<evidence type="ECO:0000259" key="3">
    <source>
        <dbReference type="Pfam" id="PF08338"/>
    </source>
</evidence>
<dbReference type="Gene3D" id="3.40.50.720">
    <property type="entry name" value="NAD(P)-binding Rossmann-like Domain"/>
    <property type="match status" value="1"/>
</dbReference>
<organism evidence="4 5">
    <name type="scientific">Haemophilus parahaemolyticus</name>
    <dbReference type="NCBI Taxonomy" id="735"/>
    <lineage>
        <taxon>Bacteria</taxon>
        <taxon>Pseudomonadati</taxon>
        <taxon>Pseudomonadota</taxon>
        <taxon>Gammaproteobacteria</taxon>
        <taxon>Pasteurellales</taxon>
        <taxon>Pasteurellaceae</taxon>
        <taxon>Haemophilus</taxon>
    </lineage>
</organism>
<evidence type="ECO:0000313" key="4">
    <source>
        <dbReference type="EMBL" id="RDF04654.1"/>
    </source>
</evidence>
<dbReference type="PANTHER" id="PTHR11092:SF0">
    <property type="entry name" value="EPIMERASE FAMILY PROTEIN SDR39U1"/>
    <property type="match status" value="1"/>
</dbReference>
<dbReference type="EMBL" id="QEQD01000004">
    <property type="protein sequence ID" value="RDF04654.1"/>
    <property type="molecule type" value="Genomic_DNA"/>
</dbReference>
<dbReference type="SUPFAM" id="SSF51735">
    <property type="entry name" value="NAD(P)-binding Rossmann-fold domains"/>
    <property type="match status" value="1"/>
</dbReference>
<sequence>MNILLTGGTGFIGSHLVPILLEKGHNLTLLSRKTSQPQQAVKFVQTLANFSDLNEFDAVINLAGEPIFDKRWTEKQKQKLLDSRVKLTNQLAALFAKSTQPPAVFISSSATGFYGNLPTDQFGTEKTPSSGGFTAELCKQWEVEALKTEAITRLCLIRTGIVFSERGGALKRILLLYRLGLGGKLGNGKQHWAWITLEDYLRALCFLLENPNCVGVYNFVSPYPVTNAEFNCWLAKRCSKPAFCHVPAFVLKWLLGERSAILLDNQPLVSTHLLADGFGFKYPDLNFLNIKFS</sequence>
<dbReference type="InterPro" id="IPR036291">
    <property type="entry name" value="NAD(P)-bd_dom_sf"/>
</dbReference>